<reference evidence="1" key="1">
    <citation type="submission" date="2020-10" db="EMBL/GenBank/DDBJ databases">
        <title>Genome sequence of the unusual species of purple photosynthetic bacteria, Phaeovibrio sulfidiphilus DSM 23193, type strain.</title>
        <authorList>
            <person name="Kyndt J.A."/>
            <person name="Meyer T.E."/>
        </authorList>
    </citation>
    <scope>NUCLEOTIDE SEQUENCE</scope>
    <source>
        <strain evidence="1">DSM 23193</strain>
    </source>
</reference>
<organism evidence="1 2">
    <name type="scientific">Phaeovibrio sulfidiphilus</name>
    <dbReference type="NCBI Taxonomy" id="1220600"/>
    <lineage>
        <taxon>Bacteria</taxon>
        <taxon>Pseudomonadati</taxon>
        <taxon>Pseudomonadota</taxon>
        <taxon>Alphaproteobacteria</taxon>
        <taxon>Rhodospirillales</taxon>
        <taxon>Rhodospirillaceae</taxon>
        <taxon>Phaeovibrio</taxon>
    </lineage>
</organism>
<name>A0A8J6YL73_9PROT</name>
<accession>A0A8J6YL73</accession>
<proteinExistence type="predicted"/>
<sequence>MIIVSLARDPEAPDVRTAQMRSATDYAAVCEGSASSALQFSVEGGGGRGFWTISCPRRTDTGRGEVSFFLYLRGTAGSYLVQMSWETAPFAPGNPPLGEARMTKALAFLDTVRLEHGGTAR</sequence>
<dbReference type="AlphaFoldDB" id="A0A8J6YL73"/>
<dbReference type="Proteomes" id="UP000631034">
    <property type="component" value="Unassembled WGS sequence"/>
</dbReference>
<gene>
    <name evidence="1" type="ORF">IHV25_02805</name>
</gene>
<dbReference type="EMBL" id="JACZHT010000001">
    <property type="protein sequence ID" value="MBE1236583.1"/>
    <property type="molecule type" value="Genomic_DNA"/>
</dbReference>
<comment type="caution">
    <text evidence="1">The sequence shown here is derived from an EMBL/GenBank/DDBJ whole genome shotgun (WGS) entry which is preliminary data.</text>
</comment>
<keyword evidence="2" id="KW-1185">Reference proteome</keyword>
<evidence type="ECO:0000313" key="1">
    <source>
        <dbReference type="EMBL" id="MBE1236583.1"/>
    </source>
</evidence>
<dbReference type="RefSeq" id="WP_192533449.1">
    <property type="nucleotide sequence ID" value="NZ_JACZHT010000001.1"/>
</dbReference>
<protein>
    <submittedName>
        <fullName evidence="1">Uncharacterized protein</fullName>
    </submittedName>
</protein>
<evidence type="ECO:0000313" key="2">
    <source>
        <dbReference type="Proteomes" id="UP000631034"/>
    </source>
</evidence>